<dbReference type="PANTHER" id="PTHR24567">
    <property type="entry name" value="CRP FAMILY TRANSCRIPTIONAL REGULATORY PROTEIN"/>
    <property type="match status" value="1"/>
</dbReference>
<reference evidence="2" key="1">
    <citation type="submission" date="2021-06" db="EMBL/GenBank/DDBJ databases">
        <title>44 bacteria genomes isolated from Dapeng, Shenzhen.</title>
        <authorList>
            <person name="Zheng W."/>
            <person name="Yu S."/>
            <person name="Huang Y."/>
        </authorList>
    </citation>
    <scope>NUCLEOTIDE SEQUENCE</scope>
    <source>
        <strain evidence="2">DP5N28-2</strain>
    </source>
</reference>
<sequence>MDLADLLKEYVPFTHDELNGILAHFTKESIPKNELLVREGQICRKLYFVEKGIGRSYYIKEDGKEVTQWFFGEGAFMSSVDSFFNQSQSHYYLEVLEDAVLYSISLDNIDLLLAQYHKMERLVRLITIDMLTKVVNKLNALQFQTARERYDYMISEYPDISYRVPLGHIASYLGMTQETLSRIRKNEG</sequence>
<name>A0A953LEC2_9BACT</name>
<protein>
    <submittedName>
        <fullName evidence="2">Crp/Fnr family transcriptional regulator</fullName>
    </submittedName>
</protein>
<evidence type="ECO:0000313" key="3">
    <source>
        <dbReference type="Proteomes" id="UP000753961"/>
    </source>
</evidence>
<dbReference type="SUPFAM" id="SSF51206">
    <property type="entry name" value="cAMP-binding domain-like"/>
    <property type="match status" value="1"/>
</dbReference>
<comment type="caution">
    <text evidence="2">The sequence shown here is derived from an EMBL/GenBank/DDBJ whole genome shotgun (WGS) entry which is preliminary data.</text>
</comment>
<evidence type="ECO:0000259" key="1">
    <source>
        <dbReference type="Pfam" id="PF00027"/>
    </source>
</evidence>
<dbReference type="Pfam" id="PF00027">
    <property type="entry name" value="cNMP_binding"/>
    <property type="match status" value="1"/>
</dbReference>
<dbReference type="CDD" id="cd00038">
    <property type="entry name" value="CAP_ED"/>
    <property type="match status" value="1"/>
</dbReference>
<gene>
    <name evidence="2" type="ORF">KUV50_16665</name>
</gene>
<dbReference type="InterPro" id="IPR018488">
    <property type="entry name" value="cNMP-bd_CS"/>
</dbReference>
<organism evidence="2 3">
    <name type="scientific">Membranihabitans marinus</name>
    <dbReference type="NCBI Taxonomy" id="1227546"/>
    <lineage>
        <taxon>Bacteria</taxon>
        <taxon>Pseudomonadati</taxon>
        <taxon>Bacteroidota</taxon>
        <taxon>Saprospiria</taxon>
        <taxon>Saprospirales</taxon>
        <taxon>Saprospiraceae</taxon>
        <taxon>Membranihabitans</taxon>
    </lineage>
</organism>
<dbReference type="InterPro" id="IPR018490">
    <property type="entry name" value="cNMP-bd_dom_sf"/>
</dbReference>
<dbReference type="GO" id="GO:0003700">
    <property type="term" value="F:DNA-binding transcription factor activity"/>
    <property type="evidence" value="ECO:0007669"/>
    <property type="project" value="TreeGrafter"/>
</dbReference>
<dbReference type="Proteomes" id="UP000753961">
    <property type="component" value="Unassembled WGS sequence"/>
</dbReference>
<dbReference type="InterPro" id="IPR000595">
    <property type="entry name" value="cNMP-bd_dom"/>
</dbReference>
<dbReference type="PANTHER" id="PTHR24567:SF76">
    <property type="entry name" value="CYCLIC NUCLEOTIDE-BINDING DOMAIN PROTEIN"/>
    <property type="match status" value="1"/>
</dbReference>
<feature type="domain" description="Cyclic nucleotide-binding" evidence="1">
    <location>
        <begin position="28"/>
        <end position="116"/>
    </location>
</feature>
<dbReference type="InterPro" id="IPR050397">
    <property type="entry name" value="Env_Response_Regulators"/>
</dbReference>
<accession>A0A953LEC2</accession>
<dbReference type="InterPro" id="IPR014710">
    <property type="entry name" value="RmlC-like_jellyroll"/>
</dbReference>
<evidence type="ECO:0000313" key="2">
    <source>
        <dbReference type="EMBL" id="MBY5959789.1"/>
    </source>
</evidence>
<keyword evidence="3" id="KW-1185">Reference proteome</keyword>
<dbReference type="RefSeq" id="WP_222581327.1">
    <property type="nucleotide sequence ID" value="NZ_JAHVHU010000018.1"/>
</dbReference>
<dbReference type="PROSITE" id="PS00888">
    <property type="entry name" value="CNMP_BINDING_1"/>
    <property type="match status" value="1"/>
</dbReference>
<dbReference type="Gene3D" id="2.60.120.10">
    <property type="entry name" value="Jelly Rolls"/>
    <property type="match status" value="1"/>
</dbReference>
<dbReference type="GO" id="GO:0005829">
    <property type="term" value="C:cytosol"/>
    <property type="evidence" value="ECO:0007669"/>
    <property type="project" value="TreeGrafter"/>
</dbReference>
<dbReference type="AlphaFoldDB" id="A0A953LEC2"/>
<dbReference type="EMBL" id="JAHVHU010000018">
    <property type="protein sequence ID" value="MBY5959789.1"/>
    <property type="molecule type" value="Genomic_DNA"/>
</dbReference>
<proteinExistence type="predicted"/>